<dbReference type="Proteomes" id="UP001165042">
    <property type="component" value="Unassembled WGS sequence"/>
</dbReference>
<gene>
    <name evidence="2" type="ORF">Aglo03_64730</name>
</gene>
<sequence length="134" mass="14824">MSTARQKVTTFLMFEGRAEEAITFYTSLFDDGEVLLLNRWGADGPGKEGTVYQASFRVGGQVIKAFDSPPAHAFTFTPSTSLWVECDTEAELDRLYAALNEGGQALMPLGDYGFSTKYGWTNDRFGVSWQLNLA</sequence>
<evidence type="ECO:0000313" key="2">
    <source>
        <dbReference type="EMBL" id="GLW95657.1"/>
    </source>
</evidence>
<name>A0A9W6VBU3_9PSEU</name>
<dbReference type="InterPro" id="IPR009725">
    <property type="entry name" value="3_dmu_93_MTrfase"/>
</dbReference>
<dbReference type="InterPro" id="IPR029068">
    <property type="entry name" value="Glyas_Bleomycin-R_OHBP_Dase"/>
</dbReference>
<evidence type="ECO:0000259" key="1">
    <source>
        <dbReference type="Pfam" id="PF06983"/>
    </source>
</evidence>
<reference evidence="2" key="1">
    <citation type="submission" date="2023-02" db="EMBL/GenBank/DDBJ databases">
        <title>Actinokineospora globicatena NBRC 15670.</title>
        <authorList>
            <person name="Ichikawa N."/>
            <person name="Sato H."/>
            <person name="Tonouchi N."/>
        </authorList>
    </citation>
    <scope>NUCLEOTIDE SEQUENCE</scope>
    <source>
        <strain evidence="2">NBRC 15670</strain>
    </source>
</reference>
<evidence type="ECO:0000313" key="3">
    <source>
        <dbReference type="Proteomes" id="UP001165042"/>
    </source>
</evidence>
<dbReference type="InterPro" id="IPR028973">
    <property type="entry name" value="PhnB-like"/>
</dbReference>
<feature type="domain" description="PhnB-like" evidence="1">
    <location>
        <begin position="6"/>
        <end position="131"/>
    </location>
</feature>
<dbReference type="Gene3D" id="3.30.720.100">
    <property type="match status" value="1"/>
</dbReference>
<dbReference type="PANTHER" id="PTHR33990">
    <property type="entry name" value="PROTEIN YJDN-RELATED"/>
    <property type="match status" value="1"/>
</dbReference>
<accession>A0A9W6VBU3</accession>
<dbReference type="CDD" id="cd06588">
    <property type="entry name" value="PhnB_like"/>
    <property type="match status" value="1"/>
</dbReference>
<dbReference type="AlphaFoldDB" id="A0A9W6VBU3"/>
<comment type="caution">
    <text evidence="2">The sequence shown here is derived from an EMBL/GenBank/DDBJ whole genome shotgun (WGS) entry which is preliminary data.</text>
</comment>
<dbReference type="RefSeq" id="WP_285613386.1">
    <property type="nucleotide sequence ID" value="NZ_BSSD01000015.1"/>
</dbReference>
<dbReference type="EMBL" id="BSSD01000015">
    <property type="protein sequence ID" value="GLW95657.1"/>
    <property type="molecule type" value="Genomic_DNA"/>
</dbReference>
<dbReference type="PIRSF" id="PIRSF021700">
    <property type="entry name" value="3_dmu_93_MTrfase"/>
    <property type="match status" value="1"/>
</dbReference>
<protein>
    <submittedName>
        <fullName evidence="2">VOC family protein</fullName>
    </submittedName>
</protein>
<keyword evidence="3" id="KW-1185">Reference proteome</keyword>
<dbReference type="Gene3D" id="3.30.720.110">
    <property type="match status" value="1"/>
</dbReference>
<proteinExistence type="predicted"/>
<dbReference type="SUPFAM" id="SSF54593">
    <property type="entry name" value="Glyoxalase/Bleomycin resistance protein/Dihydroxybiphenyl dioxygenase"/>
    <property type="match status" value="1"/>
</dbReference>
<dbReference type="Pfam" id="PF06983">
    <property type="entry name" value="3-dmu-9_3-mt"/>
    <property type="match status" value="1"/>
</dbReference>
<dbReference type="PANTHER" id="PTHR33990:SF4">
    <property type="entry name" value="PHNB-LIKE DOMAIN-CONTAINING PROTEIN"/>
    <property type="match status" value="1"/>
</dbReference>
<organism evidence="2 3">
    <name type="scientific">Actinokineospora globicatena</name>
    <dbReference type="NCBI Taxonomy" id="103729"/>
    <lineage>
        <taxon>Bacteria</taxon>
        <taxon>Bacillati</taxon>
        <taxon>Actinomycetota</taxon>
        <taxon>Actinomycetes</taxon>
        <taxon>Pseudonocardiales</taxon>
        <taxon>Pseudonocardiaceae</taxon>
        <taxon>Actinokineospora</taxon>
    </lineage>
</organism>